<reference evidence="2" key="1">
    <citation type="submission" date="2016-09" db="EMBL/GenBank/DDBJ databases">
        <title>Comparative genomics of the Campylobacter concisus group.</title>
        <authorList>
            <person name="Miller W.G."/>
            <person name="Yee E."/>
            <person name="Chapman M.H."/>
            <person name="Huynh S."/>
            <person name="Bono J.L."/>
            <person name="On S.L.W."/>
            <person name="StLeger J."/>
            <person name="Foster G."/>
            <person name="Parker C.T."/>
        </authorList>
    </citation>
    <scope>NUCLEOTIDE SEQUENCE [LARGE SCALE GENOMIC DNA]</scope>
    <source>
        <strain evidence="2">RM18021</strain>
    </source>
</reference>
<dbReference type="AlphaFoldDB" id="A0A1S6U5Y3"/>
<evidence type="ECO:0000313" key="1">
    <source>
        <dbReference type="EMBL" id="AQW87123.1"/>
    </source>
</evidence>
<name>A0A1S6U5Y3_9BACT</name>
<proteinExistence type="predicted"/>
<sequence length="70" mass="8602">MNDYKDILVTWYSPKYNNGYKVVIRVKDEFLKENYMYYKEPDILKKYREVLNDDSAVVLFVEDEVYFIEV</sequence>
<gene>
    <name evidence="1" type="ORF">CPIN18021_0276</name>
</gene>
<evidence type="ECO:0000313" key="2">
    <source>
        <dbReference type="Proteomes" id="UP000190868"/>
    </source>
</evidence>
<dbReference type="RefSeq" id="WP_078424243.1">
    <property type="nucleotide sequence ID" value="NZ_CP017258.1"/>
</dbReference>
<organism evidence="1 2">
    <name type="scientific">Campylobacter pinnipediorum subsp. caledonicus</name>
    <dbReference type="NCBI Taxonomy" id="1874362"/>
    <lineage>
        <taxon>Bacteria</taxon>
        <taxon>Pseudomonadati</taxon>
        <taxon>Campylobacterota</taxon>
        <taxon>Epsilonproteobacteria</taxon>
        <taxon>Campylobacterales</taxon>
        <taxon>Campylobacteraceae</taxon>
        <taxon>Campylobacter</taxon>
    </lineage>
</organism>
<keyword evidence="2" id="KW-1185">Reference proteome</keyword>
<dbReference type="EMBL" id="CP017258">
    <property type="protein sequence ID" value="AQW87123.1"/>
    <property type="molecule type" value="Genomic_DNA"/>
</dbReference>
<accession>A0A1S6U5Y3</accession>
<protein>
    <submittedName>
        <fullName evidence="1">Uncharacterized protein</fullName>
    </submittedName>
</protein>
<dbReference type="Proteomes" id="UP000190868">
    <property type="component" value="Chromosome"/>
</dbReference>